<dbReference type="PANTHER" id="PTHR43800">
    <property type="entry name" value="PEPTIDYL-LYSINE N-ACETYLTRANSFERASE YJAB"/>
    <property type="match status" value="1"/>
</dbReference>
<keyword evidence="5" id="KW-1185">Reference proteome</keyword>
<dbReference type="Gene3D" id="3.40.630.30">
    <property type="match status" value="1"/>
</dbReference>
<evidence type="ECO:0000313" key="4">
    <source>
        <dbReference type="EMBL" id="TDQ25664.1"/>
    </source>
</evidence>
<evidence type="ECO:0000256" key="1">
    <source>
        <dbReference type="ARBA" id="ARBA00022679"/>
    </source>
</evidence>
<dbReference type="CDD" id="cd04301">
    <property type="entry name" value="NAT_SF"/>
    <property type="match status" value="1"/>
</dbReference>
<dbReference type="InterPro" id="IPR016181">
    <property type="entry name" value="Acyl_CoA_acyltransferase"/>
</dbReference>
<name>A0A4R6TCY5_9FLAO</name>
<dbReference type="Proteomes" id="UP000295390">
    <property type="component" value="Unassembled WGS sequence"/>
</dbReference>
<dbReference type="Pfam" id="PF13673">
    <property type="entry name" value="Acetyltransf_10"/>
    <property type="match status" value="1"/>
</dbReference>
<gene>
    <name evidence="4" type="ORF">DFQ07_2090</name>
</gene>
<feature type="domain" description="N-acetyltransferase" evidence="3">
    <location>
        <begin position="17"/>
        <end position="150"/>
    </location>
</feature>
<dbReference type="OrthoDB" id="9789605at2"/>
<comment type="caution">
    <text evidence="4">The sequence shown here is derived from an EMBL/GenBank/DDBJ whole genome shotgun (WGS) entry which is preliminary data.</text>
</comment>
<evidence type="ECO:0000313" key="5">
    <source>
        <dbReference type="Proteomes" id="UP000295390"/>
    </source>
</evidence>
<dbReference type="AlphaFoldDB" id="A0A4R6TCY5"/>
<dbReference type="PROSITE" id="PS51186">
    <property type="entry name" value="GNAT"/>
    <property type="match status" value="1"/>
</dbReference>
<dbReference type="RefSeq" id="WP_133536446.1">
    <property type="nucleotide sequence ID" value="NZ_SNYH01000004.1"/>
</dbReference>
<sequence length="151" mass="17623">MIYEVDKIDKTEYKEVVDIWEASVRATHHFLKEEDIEYFKPLILNHYLDAVDLKCVRNSNKNIIGFLGVANQNIEMLFIHPKYRGKKIGKTLLDYSTENLSATKVDVNEQNEQAVGFYQYYGFETISRSELDASGKPYPILHMELKNNLKK</sequence>
<protein>
    <submittedName>
        <fullName evidence="4">Putative acetyltransferase</fullName>
    </submittedName>
</protein>
<accession>A0A4R6TCY5</accession>
<dbReference type="EMBL" id="SNYH01000004">
    <property type="protein sequence ID" value="TDQ25664.1"/>
    <property type="molecule type" value="Genomic_DNA"/>
</dbReference>
<dbReference type="SUPFAM" id="SSF55729">
    <property type="entry name" value="Acyl-CoA N-acyltransferases (Nat)"/>
    <property type="match status" value="1"/>
</dbReference>
<proteinExistence type="predicted"/>
<keyword evidence="2" id="KW-0012">Acyltransferase</keyword>
<evidence type="ECO:0000256" key="2">
    <source>
        <dbReference type="ARBA" id="ARBA00023315"/>
    </source>
</evidence>
<organism evidence="4 5">
    <name type="scientific">Tenacibaculum caenipelagi</name>
    <dbReference type="NCBI Taxonomy" id="1325435"/>
    <lineage>
        <taxon>Bacteria</taxon>
        <taxon>Pseudomonadati</taxon>
        <taxon>Bacteroidota</taxon>
        <taxon>Flavobacteriia</taxon>
        <taxon>Flavobacteriales</taxon>
        <taxon>Flavobacteriaceae</taxon>
        <taxon>Tenacibaculum</taxon>
    </lineage>
</organism>
<dbReference type="InterPro" id="IPR000182">
    <property type="entry name" value="GNAT_dom"/>
</dbReference>
<keyword evidence="1 4" id="KW-0808">Transferase</keyword>
<reference evidence="4 5" key="1">
    <citation type="submission" date="2019-03" db="EMBL/GenBank/DDBJ databases">
        <title>Genomic Encyclopedia of Type Strains, Phase III (KMG-III): the genomes of soil and plant-associated and newly described type strains.</title>
        <authorList>
            <person name="Whitman W."/>
        </authorList>
    </citation>
    <scope>NUCLEOTIDE SEQUENCE [LARGE SCALE GENOMIC DNA]</scope>
    <source>
        <strain evidence="4 5">CECT 8283</strain>
    </source>
</reference>
<evidence type="ECO:0000259" key="3">
    <source>
        <dbReference type="PROSITE" id="PS51186"/>
    </source>
</evidence>
<dbReference type="PANTHER" id="PTHR43800:SF1">
    <property type="entry name" value="PEPTIDYL-LYSINE N-ACETYLTRANSFERASE YJAB"/>
    <property type="match status" value="1"/>
</dbReference>
<dbReference type="GO" id="GO:0016747">
    <property type="term" value="F:acyltransferase activity, transferring groups other than amino-acyl groups"/>
    <property type="evidence" value="ECO:0007669"/>
    <property type="project" value="InterPro"/>
</dbReference>